<keyword evidence="2" id="KW-0812">Transmembrane</keyword>
<dbReference type="EMBL" id="JAACJL010000001">
    <property type="protein sequence ID" value="KAF4623397.1"/>
    <property type="molecule type" value="Genomic_DNA"/>
</dbReference>
<organism evidence="4 5">
    <name type="scientific">Agrocybe pediades</name>
    <dbReference type="NCBI Taxonomy" id="84607"/>
    <lineage>
        <taxon>Eukaryota</taxon>
        <taxon>Fungi</taxon>
        <taxon>Dikarya</taxon>
        <taxon>Basidiomycota</taxon>
        <taxon>Agaricomycotina</taxon>
        <taxon>Agaricomycetes</taxon>
        <taxon>Agaricomycetidae</taxon>
        <taxon>Agaricales</taxon>
        <taxon>Agaricineae</taxon>
        <taxon>Strophariaceae</taxon>
        <taxon>Agrocybe</taxon>
    </lineage>
</organism>
<dbReference type="Gene3D" id="3.40.50.1820">
    <property type="entry name" value="alpha/beta hydrolase"/>
    <property type="match status" value="1"/>
</dbReference>
<dbReference type="AlphaFoldDB" id="A0A8H4VV78"/>
<keyword evidence="5" id="KW-1185">Reference proteome</keyword>
<evidence type="ECO:0000313" key="5">
    <source>
        <dbReference type="Proteomes" id="UP000521872"/>
    </source>
</evidence>
<dbReference type="Pfam" id="PF12697">
    <property type="entry name" value="Abhydrolase_6"/>
    <property type="match status" value="1"/>
</dbReference>
<proteinExistence type="predicted"/>
<keyword evidence="2" id="KW-0472">Membrane</keyword>
<feature type="transmembrane region" description="Helical" evidence="2">
    <location>
        <begin position="65"/>
        <end position="85"/>
    </location>
</feature>
<dbReference type="InterPro" id="IPR029058">
    <property type="entry name" value="AB_hydrolase_fold"/>
</dbReference>
<gene>
    <name evidence="4" type="ORF">D9613_001469</name>
</gene>
<evidence type="ECO:0000313" key="4">
    <source>
        <dbReference type="EMBL" id="KAF4623397.1"/>
    </source>
</evidence>
<accession>A0A8H4VV78</accession>
<feature type="domain" description="AB hydrolase-1" evidence="3">
    <location>
        <begin position="158"/>
        <end position="474"/>
    </location>
</feature>
<dbReference type="InterPro" id="IPR000073">
    <property type="entry name" value="AB_hydrolase_1"/>
</dbReference>
<reference evidence="4 5" key="1">
    <citation type="submission" date="2019-12" db="EMBL/GenBank/DDBJ databases">
        <authorList>
            <person name="Floudas D."/>
            <person name="Bentzer J."/>
            <person name="Ahren D."/>
            <person name="Johansson T."/>
            <person name="Persson P."/>
            <person name="Tunlid A."/>
        </authorList>
    </citation>
    <scope>NUCLEOTIDE SEQUENCE [LARGE SCALE GENOMIC DNA]</scope>
    <source>
        <strain evidence="4 5">CBS 102.39</strain>
    </source>
</reference>
<sequence>MWVICINRRHYPGTAPFSKRELDIIASGTDDDRLQLLTQQGVDIAVLIGALITQCANPLRGGVTLAGWSLGATFVLAMLAAYDAFPKSVLSSLSRYLTAVVLWDDADNDGLSFLLSIQNSILPEPHLEPPFCIYSAWRGITYFYTDTGPASTPDYKTLVLVHGHTFHVGTFKRFSQLAIDSQRMRVICINRRHYPGTTPYSQHELDIIASGSNDDRAKLLVQQGIDMAILIDALIAQCGIPLNGGVTLAGWSLGATFVLAMLAACDELQADVRVSLKKYLTGVVMWDMPSAALGLPDIPDAYSPLGDPSVPPEALPVAFGTWVSSFYTHGDFMTHGFSHINTAKPTQSTGDPTTLGRLPTIQKLTPEDISTYIDFTLSTEHDTAILIAEEGGYRQVIYDLTQKALFDPQVRETWKGTKYYYLHSDCSPWAFVYSACALKEMCDLRKDSEEEKKYEVTFKCFENANHFPMLEEPEVALHGLYDLLAGGSEHSGEEKSAAAESATVDSEDKTSSYPPQPWLAGAVNA</sequence>
<dbReference type="SUPFAM" id="SSF53474">
    <property type="entry name" value="alpha/beta-Hydrolases"/>
    <property type="match status" value="1"/>
</dbReference>
<evidence type="ECO:0000256" key="1">
    <source>
        <dbReference type="SAM" id="MobiDB-lite"/>
    </source>
</evidence>
<evidence type="ECO:0000259" key="3">
    <source>
        <dbReference type="Pfam" id="PF12697"/>
    </source>
</evidence>
<protein>
    <recommendedName>
        <fullName evidence="3">AB hydrolase-1 domain-containing protein</fullName>
    </recommendedName>
</protein>
<keyword evidence="2" id="KW-1133">Transmembrane helix</keyword>
<dbReference type="Proteomes" id="UP000521872">
    <property type="component" value="Unassembled WGS sequence"/>
</dbReference>
<evidence type="ECO:0000256" key="2">
    <source>
        <dbReference type="SAM" id="Phobius"/>
    </source>
</evidence>
<comment type="caution">
    <text evidence="4">The sequence shown here is derived from an EMBL/GenBank/DDBJ whole genome shotgun (WGS) entry which is preliminary data.</text>
</comment>
<feature type="region of interest" description="Disordered" evidence="1">
    <location>
        <begin position="491"/>
        <end position="525"/>
    </location>
</feature>
<name>A0A8H4VV78_9AGAR</name>